<dbReference type="SUPFAM" id="SSF55021">
    <property type="entry name" value="ACT-like"/>
    <property type="match status" value="1"/>
</dbReference>
<evidence type="ECO:0000256" key="1">
    <source>
        <dbReference type="HAMAP-Rule" id="MF_00707"/>
    </source>
</evidence>
<evidence type="ECO:0000259" key="2">
    <source>
        <dbReference type="PROSITE" id="PS51671"/>
    </source>
</evidence>
<reference evidence="5 7" key="2">
    <citation type="submission" date="2017-08" db="EMBL/GenBank/DDBJ databases">
        <title>Burning lignite coal seam in the remote Altai Mountains harbors a hydrogen-driven thermophilic microbial community.</title>
        <authorList>
            <person name="Kadnikov V.V."/>
            <person name="Mardanov A.V."/>
            <person name="Ivasenko D."/>
            <person name="Beletsky A.V."/>
            <person name="Karnachuk O.V."/>
            <person name="Ravin N.V."/>
        </authorList>
    </citation>
    <scope>NUCLEOTIDE SEQUENCE [LARGE SCALE GENOMIC DNA]</scope>
    <source>
        <strain evidence="5">AL33</strain>
    </source>
</reference>
<dbReference type="NCBIfam" id="NF003361">
    <property type="entry name" value="PRK04435.1"/>
    <property type="match status" value="1"/>
</dbReference>
<comment type="caution">
    <text evidence="4">The sequence shown here is derived from an EMBL/GenBank/DDBJ whole genome shotgun (WGS) entry which is preliminary data.</text>
</comment>
<evidence type="ECO:0000313" key="6">
    <source>
        <dbReference type="Proteomes" id="UP000243024"/>
    </source>
</evidence>
<evidence type="ECO:0000313" key="5">
    <source>
        <dbReference type="EMBL" id="PTQ53490.1"/>
    </source>
</evidence>
<comment type="similarity">
    <text evidence="1">Belongs to the UPF0735 family.</text>
</comment>
<sequence length="167" mass="18065">MAGERPARYFLVREDLLPEAMVKTAQAKHLLARGAASTIFEAVRAVGLSRSAFYKYKDGVFWYDAMQGVQMLVLAMNLDHRTGVLSRVLAELAAVGANILTIHQTIPLQEVAHVTISLEFGALNNAAEGPGISEAALIARLERLDGVSRVEIVGRGSPVQPRESGRV</sequence>
<feature type="domain" description="ACT" evidence="2">
    <location>
        <begin position="73"/>
        <end position="155"/>
    </location>
</feature>
<dbReference type="PIRSF" id="PIRSF025624">
    <property type="entry name" value="ACT_PheB"/>
    <property type="match status" value="1"/>
</dbReference>
<accession>A0A132MGM1</accession>
<gene>
    <name evidence="5" type="ORF">HSCHL_1985</name>
    <name evidence="3" type="ORF">KM312_01560</name>
    <name evidence="4" type="ORF">SA87_05520</name>
</gene>
<dbReference type="Proteomes" id="UP000748108">
    <property type="component" value="Unassembled WGS sequence"/>
</dbReference>
<evidence type="ECO:0000313" key="7">
    <source>
        <dbReference type="Proteomes" id="UP000244180"/>
    </source>
</evidence>
<evidence type="ECO:0000313" key="3">
    <source>
        <dbReference type="EMBL" id="MBT9281339.1"/>
    </source>
</evidence>
<dbReference type="EMBL" id="PEBV01000015">
    <property type="protein sequence ID" value="PTQ53490.1"/>
    <property type="molecule type" value="Genomic_DNA"/>
</dbReference>
<protein>
    <recommendedName>
        <fullName evidence="1">UPF0735 ACT domain-containing protein HSCHL_1985</fullName>
    </recommendedName>
</protein>
<dbReference type="HAMAP" id="MF_00707">
    <property type="entry name" value="UPF0735"/>
    <property type="match status" value="1"/>
</dbReference>
<dbReference type="STRING" id="1484.SA87_05520"/>
<dbReference type="OrthoDB" id="9788773at2"/>
<dbReference type="Proteomes" id="UP000243024">
    <property type="component" value="Unassembled WGS sequence"/>
</dbReference>
<dbReference type="EMBL" id="JAHHQF010000038">
    <property type="protein sequence ID" value="MBT9281339.1"/>
    <property type="molecule type" value="Genomic_DNA"/>
</dbReference>
<reference evidence="3" key="3">
    <citation type="journal article" date="2021" name="Microbiology">
        <title>Metagenomic Analysis of the Microbial Community in the Underground Coal Fire Area (Kemerovo Region, Russia) Revealed Predominance of Thermophilic Members of the Phyla Deinococcus-thermus, Aquificae, and Firmicutes.</title>
        <authorList>
            <person name="Kadnikov V."/>
            <person name="Mardanov A.V."/>
            <person name="Beletsky A.V."/>
            <person name="Karnachuk O.V."/>
            <person name="Ravin N.V."/>
        </authorList>
    </citation>
    <scope>NUCLEOTIDE SEQUENCE</scope>
    <source>
        <strain evidence="3">RBS10-49</strain>
    </source>
</reference>
<dbReference type="PROSITE" id="PS51671">
    <property type="entry name" value="ACT"/>
    <property type="match status" value="1"/>
</dbReference>
<dbReference type="EMBL" id="JXBB01000003">
    <property type="protein sequence ID" value="OAR05225.1"/>
    <property type="molecule type" value="Genomic_DNA"/>
</dbReference>
<reference evidence="4 6" key="1">
    <citation type="submission" date="2015-09" db="EMBL/GenBank/DDBJ databases">
        <title>Draft genome sequence of Hydrogenibacillus schlegelii DSM 2000.</title>
        <authorList>
            <person name="Hemp J."/>
        </authorList>
    </citation>
    <scope>NUCLEOTIDE SEQUENCE [LARGE SCALE GENOMIC DNA]</scope>
    <source>
        <strain evidence="4 6">MA 48</strain>
    </source>
</reference>
<dbReference type="InterPro" id="IPR002912">
    <property type="entry name" value="ACT_dom"/>
</dbReference>
<dbReference type="RefSeq" id="WP_066198494.1">
    <property type="nucleotide sequence ID" value="NZ_CBCSAS010000028.1"/>
</dbReference>
<dbReference type="InterPro" id="IPR045865">
    <property type="entry name" value="ACT-like_dom_sf"/>
</dbReference>
<dbReference type="InterPro" id="IPR008310">
    <property type="entry name" value="UPF0735_ACT_dom-cont"/>
</dbReference>
<dbReference type="AlphaFoldDB" id="A0A132MGM1"/>
<dbReference type="Proteomes" id="UP000244180">
    <property type="component" value="Unassembled WGS sequence"/>
</dbReference>
<keyword evidence="6" id="KW-1185">Reference proteome</keyword>
<proteinExistence type="inferred from homology"/>
<name>A0A132MGM1_HYDSH</name>
<organism evidence="4 6">
    <name type="scientific">Hydrogenibacillus schlegelii</name>
    <name type="common">Bacillus schlegelii</name>
    <dbReference type="NCBI Taxonomy" id="1484"/>
    <lineage>
        <taxon>Bacteria</taxon>
        <taxon>Bacillati</taxon>
        <taxon>Bacillota</taxon>
        <taxon>Bacilli</taxon>
        <taxon>Bacillales</taxon>
        <taxon>Bacillales Family X. Incertae Sedis</taxon>
        <taxon>Hydrogenibacillus</taxon>
    </lineage>
</organism>
<evidence type="ECO:0000313" key="4">
    <source>
        <dbReference type="EMBL" id="OAR05225.1"/>
    </source>
</evidence>